<dbReference type="Proteomes" id="UP000677054">
    <property type="component" value="Unassembled WGS sequence"/>
</dbReference>
<name>A0A7R9A8C9_9CRUS</name>
<evidence type="ECO:0000313" key="2">
    <source>
        <dbReference type="Proteomes" id="UP000677054"/>
    </source>
</evidence>
<dbReference type="InterPro" id="IPR009030">
    <property type="entry name" value="Growth_fac_rcpt_cys_sf"/>
</dbReference>
<dbReference type="SUPFAM" id="SSF57184">
    <property type="entry name" value="Growth factor receptor domain"/>
    <property type="match status" value="1"/>
</dbReference>
<sequence length="213" mass="23130">MDNCRLEDPAQVQHQQAAKEKCSSSKSCVTHSLCTGNDEDKTCSCFGGFVADDATGLCKIPSGGKCSSLALCVTHSICSENDGENKCSCFDDFVADDATGLCRKILLLIYVSPDALPFTPFRPRHGACTSPFTLARRTTFSAQTCPSKVEISGYSGHSWSIRSVPLDGAVHARGLNISQRGHSRLPTLHFSAERLESPLTSKQQRTNHFPKSW</sequence>
<dbReference type="EMBL" id="LR901775">
    <property type="protein sequence ID" value="CAD7249372.1"/>
    <property type="molecule type" value="Genomic_DNA"/>
</dbReference>
<proteinExistence type="predicted"/>
<dbReference type="AlphaFoldDB" id="A0A7R9A8C9"/>
<protein>
    <submittedName>
        <fullName evidence="1">Uncharacterized protein</fullName>
    </submittedName>
</protein>
<organism evidence="1">
    <name type="scientific">Darwinula stevensoni</name>
    <dbReference type="NCBI Taxonomy" id="69355"/>
    <lineage>
        <taxon>Eukaryota</taxon>
        <taxon>Metazoa</taxon>
        <taxon>Ecdysozoa</taxon>
        <taxon>Arthropoda</taxon>
        <taxon>Crustacea</taxon>
        <taxon>Oligostraca</taxon>
        <taxon>Ostracoda</taxon>
        <taxon>Podocopa</taxon>
        <taxon>Podocopida</taxon>
        <taxon>Darwinulocopina</taxon>
        <taxon>Darwinuloidea</taxon>
        <taxon>Darwinulidae</taxon>
        <taxon>Darwinula</taxon>
    </lineage>
</organism>
<evidence type="ECO:0000313" key="1">
    <source>
        <dbReference type="EMBL" id="CAD7249372.1"/>
    </source>
</evidence>
<reference evidence="1" key="1">
    <citation type="submission" date="2020-11" db="EMBL/GenBank/DDBJ databases">
        <authorList>
            <person name="Tran Van P."/>
        </authorList>
    </citation>
    <scope>NUCLEOTIDE SEQUENCE</scope>
</reference>
<gene>
    <name evidence="1" type="ORF">DSTB1V02_LOCUS9170</name>
</gene>
<accession>A0A7R9A8C9</accession>
<dbReference type="EMBL" id="CAJPEV010002258">
    <property type="protein sequence ID" value="CAG0896302.1"/>
    <property type="molecule type" value="Genomic_DNA"/>
</dbReference>
<keyword evidence="2" id="KW-1185">Reference proteome</keyword>